<protein>
    <submittedName>
        <fullName evidence="11">Uncharacterized protein</fullName>
    </submittedName>
</protein>
<keyword evidence="3" id="KW-0963">Cytoplasm</keyword>
<keyword evidence="5" id="KW-0677">Repeat</keyword>
<dbReference type="PANTHER" id="PTHR45783:SF3">
    <property type="entry name" value="KINESIN LIGHT CHAIN"/>
    <property type="match status" value="1"/>
</dbReference>
<evidence type="ECO:0000256" key="7">
    <source>
        <dbReference type="ARBA" id="ARBA00023054"/>
    </source>
</evidence>
<dbReference type="InterPro" id="IPR011990">
    <property type="entry name" value="TPR-like_helical_dom_sf"/>
</dbReference>
<feature type="repeat" description="TPR" evidence="10">
    <location>
        <begin position="601"/>
        <end position="634"/>
    </location>
</feature>
<proteinExistence type="inferred from homology"/>
<dbReference type="InterPro" id="IPR002151">
    <property type="entry name" value="Kinesin_light"/>
</dbReference>
<evidence type="ECO:0000313" key="12">
    <source>
        <dbReference type="Proteomes" id="UP000033033"/>
    </source>
</evidence>
<keyword evidence="12" id="KW-1185">Reference proteome</keyword>
<evidence type="ECO:0000256" key="1">
    <source>
        <dbReference type="ARBA" id="ARBA00004245"/>
    </source>
</evidence>
<feature type="repeat" description="TPR" evidence="10">
    <location>
        <begin position="935"/>
        <end position="968"/>
    </location>
</feature>
<sequence length="1076" mass="124315">MPIGPTTYFGKDRVFVDREVCIQTFRENIQNSGNLEYNVLFYHGIAGIGKSKLQKELQKILDDEYPEILWAAIDLNTKTYREVGTFLIALRNKIQEKYKAKFYLFNIAHAIYWKKLHPEIPLLEENYPVIKEGKFVSKIIDVLNEFGPARSIWDIINNAPENIKRFFKEQAIDINKIVAMEASEIEKLLPGFFAADFTSYLGMNSKACMNSKAYIFIDTYEALWDGLRNKGGFHEKDEWIRENLIPNMKGVSWVICGRNELLWVPECDEDWKMYLEQHPVDELPESYCQEFLEDCGIENKDIQNVIIKASEGVPYYLNLSVDTYEKISKKRQPVSEDFGKTQKEIFNTFVKYLNDNEIRALKVLSVPNSWDRALFEILMRKFDSGYPAGAFSELIKFSFIKKDTDGKCSVHQLMRKSLKEFHDPTDRKNIHKYLLDFYSKKLENIDIKEITPEHENALTEAFYHAKEALEAEELCEWFISVSGPFDRAAFWQLTTPIYEEMLQILETELEPGHKSVLITRNNLASSYCNMGKYEKALSLYNRSLEIMEKVLGPQHPFATTILNNLAVVYSKVAEYEKARFLYQMVLEIKEKSLGPQHPDVATTLNDFATLYSNMKKYEKALPLYKRALEIREKTLGTQNSDVAITLNNLATLYREIEDCEKAMHFYQRSLDINEKVLGPQHPDVAATLNNLAGLYRNVGEYEKALSLYNRSLEIMEKVLGPQHPNVAATLNELAVLYSEIGEYEKALLFYKRSLEISELVLGTQHPDVAIILYNLAVIYHTMTEYKKALPLYKRALEIRENVLGTQNSDVAITLNVLATLYIQIGEREKALPLLQKSLEIYEVLGIQNVDVAIILHLLATLYRNVGEHEKALPLYQKALEIYEVLGIQNLDVAIILYNLAVIYHKMAEYKKALPLYKRALEIREKTLGTQNSDVAITLNDLAALYFQRGEDEKALPLYQKALEIYEVLGMQNLDVAATLNNLAELYYQRGEYEKELPLYQKALEIYEILDIQNLTVSMTLNNLAEFYYQRGEHEKALPLLERSLEILENKFGPDCPYIEMIENKIFKILMTNASTS</sequence>
<feature type="repeat" description="TPR" evidence="10">
    <location>
        <begin position="852"/>
        <end position="885"/>
    </location>
</feature>
<dbReference type="PANTHER" id="PTHR45783">
    <property type="entry name" value="KINESIN LIGHT CHAIN"/>
    <property type="match status" value="1"/>
</dbReference>
<evidence type="ECO:0000256" key="9">
    <source>
        <dbReference type="ARBA" id="ARBA00023212"/>
    </source>
</evidence>
<dbReference type="PRINTS" id="PR00381">
    <property type="entry name" value="KINESINLIGHT"/>
</dbReference>
<dbReference type="STRING" id="1434108.MSBRM_0196"/>
<feature type="repeat" description="TPR" evidence="10">
    <location>
        <begin position="643"/>
        <end position="676"/>
    </location>
</feature>
<feature type="repeat" description="TPR" evidence="10">
    <location>
        <begin position="1017"/>
        <end position="1050"/>
    </location>
</feature>
<feature type="repeat" description="TPR" evidence="10">
    <location>
        <begin position="559"/>
        <end position="592"/>
    </location>
</feature>
<comment type="subcellular location">
    <subcellularLocation>
        <location evidence="1">Cytoplasm</location>
        <location evidence="1">Cytoskeleton</location>
    </subcellularLocation>
</comment>
<dbReference type="InterPro" id="IPR006597">
    <property type="entry name" value="Sel1-like"/>
</dbReference>
<dbReference type="GO" id="GO:0005874">
    <property type="term" value="C:microtubule"/>
    <property type="evidence" value="ECO:0007669"/>
    <property type="project" value="UniProtKB-KW"/>
</dbReference>
<accession>A0A0E3QRP6</accession>
<evidence type="ECO:0000256" key="2">
    <source>
        <dbReference type="ARBA" id="ARBA00009622"/>
    </source>
</evidence>
<dbReference type="Pfam" id="PF13424">
    <property type="entry name" value="TPR_12"/>
    <property type="match status" value="7"/>
</dbReference>
<feature type="repeat" description="TPR" evidence="10">
    <location>
        <begin position="727"/>
        <end position="760"/>
    </location>
</feature>
<dbReference type="Proteomes" id="UP000033033">
    <property type="component" value="Chromosome"/>
</dbReference>
<feature type="repeat" description="TPR" evidence="10">
    <location>
        <begin position="976"/>
        <end position="1009"/>
    </location>
</feature>
<dbReference type="SMART" id="SM00671">
    <property type="entry name" value="SEL1"/>
    <property type="match status" value="7"/>
</dbReference>
<name>A0A0E3QRP6_METBA</name>
<feature type="repeat" description="TPR" evidence="10">
    <location>
        <begin position="769"/>
        <end position="802"/>
    </location>
</feature>
<dbReference type="SMART" id="SM00028">
    <property type="entry name" value="TPR"/>
    <property type="match status" value="13"/>
</dbReference>
<evidence type="ECO:0000256" key="4">
    <source>
        <dbReference type="ARBA" id="ARBA00022701"/>
    </source>
</evidence>
<feature type="repeat" description="TPR" evidence="10">
    <location>
        <begin position="517"/>
        <end position="550"/>
    </location>
</feature>
<reference evidence="11 12" key="1">
    <citation type="submission" date="2014-07" db="EMBL/GenBank/DDBJ databases">
        <title>Methanogenic archaea and the global carbon cycle.</title>
        <authorList>
            <person name="Henriksen J.R."/>
            <person name="Luke J."/>
            <person name="Reinhart S."/>
            <person name="Benedict M.N."/>
            <person name="Youngblut N.D."/>
            <person name="Metcalf M.E."/>
            <person name="Whitaker R.J."/>
            <person name="Metcalf W.W."/>
        </authorList>
    </citation>
    <scope>NUCLEOTIDE SEQUENCE [LARGE SCALE GENOMIC DNA]</scope>
    <source>
        <strain evidence="11 12">MS</strain>
    </source>
</reference>
<dbReference type="PATRIC" id="fig|1434108.4.peg.202"/>
<feature type="repeat" description="TPR" evidence="10">
    <location>
        <begin position="893"/>
        <end position="926"/>
    </location>
</feature>
<dbReference type="AlphaFoldDB" id="A0A0E3QRP6"/>
<feature type="repeat" description="TPR" evidence="10">
    <location>
        <begin position="685"/>
        <end position="718"/>
    </location>
</feature>
<dbReference type="PROSITE" id="PS50005">
    <property type="entry name" value="TPR"/>
    <property type="match status" value="12"/>
</dbReference>
<dbReference type="PROSITE" id="PS50293">
    <property type="entry name" value="TPR_REGION"/>
    <property type="match status" value="4"/>
</dbReference>
<evidence type="ECO:0000256" key="5">
    <source>
        <dbReference type="ARBA" id="ARBA00022737"/>
    </source>
</evidence>
<keyword evidence="7" id="KW-0175">Coiled coil</keyword>
<dbReference type="GeneID" id="25418153"/>
<dbReference type="Gene3D" id="1.25.40.10">
    <property type="entry name" value="Tetratricopeptide repeat domain"/>
    <property type="match status" value="5"/>
</dbReference>
<dbReference type="InterPro" id="IPR019734">
    <property type="entry name" value="TPR_rpt"/>
</dbReference>
<dbReference type="InterPro" id="IPR027417">
    <property type="entry name" value="P-loop_NTPase"/>
</dbReference>
<evidence type="ECO:0000256" key="10">
    <source>
        <dbReference type="PROSITE-ProRule" id="PRU00339"/>
    </source>
</evidence>
<dbReference type="SUPFAM" id="SSF48452">
    <property type="entry name" value="TPR-like"/>
    <property type="match status" value="2"/>
</dbReference>
<keyword evidence="4" id="KW-0493">Microtubule</keyword>
<dbReference type="SUPFAM" id="SSF52540">
    <property type="entry name" value="P-loop containing nucleoside triphosphate hydrolases"/>
    <property type="match status" value="1"/>
</dbReference>
<evidence type="ECO:0000256" key="8">
    <source>
        <dbReference type="ARBA" id="ARBA00023175"/>
    </source>
</evidence>
<keyword evidence="9" id="KW-0206">Cytoskeleton</keyword>
<dbReference type="GO" id="GO:0019894">
    <property type="term" value="F:kinesin binding"/>
    <property type="evidence" value="ECO:0007669"/>
    <property type="project" value="TreeGrafter"/>
</dbReference>
<organism evidence="11 12">
    <name type="scientific">Methanosarcina barkeri MS</name>
    <dbReference type="NCBI Taxonomy" id="1434108"/>
    <lineage>
        <taxon>Archaea</taxon>
        <taxon>Methanobacteriati</taxon>
        <taxon>Methanobacteriota</taxon>
        <taxon>Stenosarchaea group</taxon>
        <taxon>Methanomicrobia</taxon>
        <taxon>Methanosarcinales</taxon>
        <taxon>Methanosarcinaceae</taxon>
        <taxon>Methanosarcina</taxon>
    </lineage>
</organism>
<dbReference type="EMBL" id="CP009528">
    <property type="protein sequence ID" value="AKB53194.1"/>
    <property type="molecule type" value="Genomic_DNA"/>
</dbReference>
<dbReference type="RefSeq" id="WP_052712638.1">
    <property type="nucleotide sequence ID" value="NZ_CP009528.1"/>
</dbReference>
<comment type="similarity">
    <text evidence="2">Belongs to the kinesin light chain family.</text>
</comment>
<keyword evidence="8" id="KW-0505">Motor protein</keyword>
<dbReference type="KEGG" id="mby:MSBRM_0196"/>
<gene>
    <name evidence="11" type="ORF">MSBRM_0196</name>
</gene>
<dbReference type="GO" id="GO:0007018">
    <property type="term" value="P:microtubule-based movement"/>
    <property type="evidence" value="ECO:0007669"/>
    <property type="project" value="TreeGrafter"/>
</dbReference>
<dbReference type="GO" id="GO:0005737">
    <property type="term" value="C:cytoplasm"/>
    <property type="evidence" value="ECO:0007669"/>
    <property type="project" value="TreeGrafter"/>
</dbReference>
<keyword evidence="6 10" id="KW-0802">TPR repeat</keyword>
<evidence type="ECO:0000256" key="6">
    <source>
        <dbReference type="ARBA" id="ARBA00022803"/>
    </source>
</evidence>
<evidence type="ECO:0000313" key="11">
    <source>
        <dbReference type="EMBL" id="AKB53194.1"/>
    </source>
</evidence>
<dbReference type="HOGENOM" id="CLU_014445_0_0_2"/>
<dbReference type="GO" id="GO:0005871">
    <property type="term" value="C:kinesin complex"/>
    <property type="evidence" value="ECO:0007669"/>
    <property type="project" value="InterPro"/>
</dbReference>
<evidence type="ECO:0000256" key="3">
    <source>
        <dbReference type="ARBA" id="ARBA00022490"/>
    </source>
</evidence>